<feature type="chain" id="PRO_5013988169" description="Hydrophobin" evidence="6">
    <location>
        <begin position="20"/>
        <end position="146"/>
    </location>
</feature>
<keyword evidence="6" id="KW-0732">Signal</keyword>
<gene>
    <name evidence="8" type="ORF">JAAARDRAFT_299484</name>
</gene>
<dbReference type="AlphaFoldDB" id="A0A067PSA4"/>
<dbReference type="Proteomes" id="UP000027265">
    <property type="component" value="Unassembled WGS sequence"/>
</dbReference>
<evidence type="ECO:0000256" key="2">
    <source>
        <dbReference type="ARBA" id="ARBA00010446"/>
    </source>
</evidence>
<evidence type="ECO:0000313" key="8">
    <source>
        <dbReference type="EMBL" id="KDQ56715.1"/>
    </source>
</evidence>
<evidence type="ECO:0000256" key="4">
    <source>
        <dbReference type="ARBA" id="ARBA00022525"/>
    </source>
</evidence>
<evidence type="ECO:0000256" key="1">
    <source>
        <dbReference type="ARBA" id="ARBA00004191"/>
    </source>
</evidence>
<evidence type="ECO:0000256" key="5">
    <source>
        <dbReference type="ARBA" id="ARBA00023157"/>
    </source>
</evidence>
<keyword evidence="9" id="KW-1185">Reference proteome</keyword>
<dbReference type="GO" id="GO:0009277">
    <property type="term" value="C:fungal-type cell wall"/>
    <property type="evidence" value="ECO:0007669"/>
    <property type="project" value="InterPro"/>
</dbReference>
<keyword evidence="4 6" id="KW-0964">Secreted</keyword>
<accession>A0A067PSA4</accession>
<dbReference type="Pfam" id="PF01185">
    <property type="entry name" value="Hydrophobin"/>
    <property type="match status" value="1"/>
</dbReference>
<dbReference type="EMBL" id="KL197721">
    <property type="protein sequence ID" value="KDQ56715.1"/>
    <property type="molecule type" value="Genomic_DNA"/>
</dbReference>
<keyword evidence="5 6" id="KW-1015">Disulfide bond</keyword>
<feature type="region of interest" description="Disordered" evidence="7">
    <location>
        <begin position="29"/>
        <end position="60"/>
    </location>
</feature>
<feature type="signal peptide" evidence="6">
    <location>
        <begin position="1"/>
        <end position="19"/>
    </location>
</feature>
<protein>
    <recommendedName>
        <fullName evidence="6">Hydrophobin</fullName>
    </recommendedName>
</protein>
<dbReference type="OrthoDB" id="4584900at2759"/>
<proteinExistence type="inferred from homology"/>
<dbReference type="STRING" id="933084.A0A067PSA4"/>
<evidence type="ECO:0000256" key="6">
    <source>
        <dbReference type="RuleBase" id="RU365009"/>
    </source>
</evidence>
<dbReference type="HOGENOM" id="CLU_105134_1_0_1"/>
<dbReference type="InterPro" id="IPR001338">
    <property type="entry name" value="Class_I_Hydrophobin"/>
</dbReference>
<organism evidence="8 9">
    <name type="scientific">Jaapia argillacea MUCL 33604</name>
    <dbReference type="NCBI Taxonomy" id="933084"/>
    <lineage>
        <taxon>Eukaryota</taxon>
        <taxon>Fungi</taxon>
        <taxon>Dikarya</taxon>
        <taxon>Basidiomycota</taxon>
        <taxon>Agaricomycotina</taxon>
        <taxon>Agaricomycetes</taxon>
        <taxon>Agaricomycetidae</taxon>
        <taxon>Jaapiales</taxon>
        <taxon>Jaapiaceae</taxon>
        <taxon>Jaapia</taxon>
    </lineage>
</organism>
<name>A0A067PSA4_9AGAM</name>
<keyword evidence="3 6" id="KW-0134">Cell wall</keyword>
<sequence length="146" mass="14979">MKLTFALTALACAAASVHASVAGTNAERLARGLPPAPPVKRYNPTRVDTAKRTNPSNANSCTLSTNGHAGELKCCVSHANVGQGDNVLNQILGLLGLHNLANNLEIGLTCSSLTQTGLAAGSCHKEPLCCEDNDYSPLISIGCAPA</sequence>
<evidence type="ECO:0000256" key="7">
    <source>
        <dbReference type="SAM" id="MobiDB-lite"/>
    </source>
</evidence>
<dbReference type="CDD" id="cd23507">
    <property type="entry name" value="hydrophobin_I"/>
    <property type="match status" value="1"/>
</dbReference>
<comment type="similarity">
    <text evidence="2 6">Belongs to the fungal hydrophobin family.</text>
</comment>
<dbReference type="GO" id="GO:0005199">
    <property type="term" value="F:structural constituent of cell wall"/>
    <property type="evidence" value="ECO:0007669"/>
    <property type="project" value="InterPro"/>
</dbReference>
<evidence type="ECO:0000313" key="9">
    <source>
        <dbReference type="Proteomes" id="UP000027265"/>
    </source>
</evidence>
<dbReference type="InParanoid" id="A0A067PSA4"/>
<evidence type="ECO:0000256" key="3">
    <source>
        <dbReference type="ARBA" id="ARBA00022512"/>
    </source>
</evidence>
<comment type="subcellular location">
    <subcellularLocation>
        <location evidence="1 6">Secreted</location>
        <location evidence="1 6">Cell wall</location>
    </subcellularLocation>
</comment>
<reference evidence="9" key="1">
    <citation type="journal article" date="2014" name="Proc. Natl. Acad. Sci. U.S.A.">
        <title>Extensive sampling of basidiomycete genomes demonstrates inadequacy of the white-rot/brown-rot paradigm for wood decay fungi.</title>
        <authorList>
            <person name="Riley R."/>
            <person name="Salamov A.A."/>
            <person name="Brown D.W."/>
            <person name="Nagy L.G."/>
            <person name="Floudas D."/>
            <person name="Held B.W."/>
            <person name="Levasseur A."/>
            <person name="Lombard V."/>
            <person name="Morin E."/>
            <person name="Otillar R."/>
            <person name="Lindquist E.A."/>
            <person name="Sun H."/>
            <person name="LaButti K.M."/>
            <person name="Schmutz J."/>
            <person name="Jabbour D."/>
            <person name="Luo H."/>
            <person name="Baker S.E."/>
            <person name="Pisabarro A.G."/>
            <person name="Walton J.D."/>
            <person name="Blanchette R.A."/>
            <person name="Henrissat B."/>
            <person name="Martin F."/>
            <person name="Cullen D."/>
            <person name="Hibbett D.S."/>
            <person name="Grigoriev I.V."/>
        </authorList>
    </citation>
    <scope>NUCLEOTIDE SEQUENCE [LARGE SCALE GENOMIC DNA]</scope>
    <source>
        <strain evidence="9">MUCL 33604</strain>
    </source>
</reference>